<dbReference type="AlphaFoldDB" id="A0A6G9QKJ8"/>
<dbReference type="RefSeq" id="WP_167678514.1">
    <property type="nucleotide sequence ID" value="NZ_CP050313.1"/>
</dbReference>
<protein>
    <submittedName>
        <fullName evidence="1">Uncharacterized protein</fullName>
    </submittedName>
</protein>
<name>A0A6G9QKJ8_9GAMM</name>
<organism evidence="1 2">
    <name type="scientific">Shewanella aestuarii</name>
    <dbReference type="NCBI Taxonomy" id="1028752"/>
    <lineage>
        <taxon>Bacteria</taxon>
        <taxon>Pseudomonadati</taxon>
        <taxon>Pseudomonadota</taxon>
        <taxon>Gammaproteobacteria</taxon>
        <taxon>Alteromonadales</taxon>
        <taxon>Shewanellaceae</taxon>
        <taxon>Shewanella</taxon>
    </lineage>
</organism>
<proteinExistence type="predicted"/>
<keyword evidence="2" id="KW-1185">Reference proteome</keyword>
<evidence type="ECO:0000313" key="2">
    <source>
        <dbReference type="Proteomes" id="UP000502608"/>
    </source>
</evidence>
<accession>A0A6G9QKJ8</accession>
<sequence>MTIGASAPGQLIATLKHKAENADGQLIEINTWKARLSQYDHVLDSYTKKSLNERTHKVGGKDDDIVQRDLYSAYLAMCIDEKKHLVSRTDAIEHWSSVRHSLEAAVIQAIEMASCRAMPASLGLKELSSVPAFFKRAVRAKIICGEA</sequence>
<dbReference type="EMBL" id="CP050313">
    <property type="protein sequence ID" value="QIR15090.1"/>
    <property type="molecule type" value="Genomic_DNA"/>
</dbReference>
<reference evidence="1 2" key="1">
    <citation type="submission" date="2020-03" db="EMBL/GenBank/DDBJ databases">
        <title>Complete genome sequence of Shewanella sp.</title>
        <authorList>
            <person name="Kim Y.-S."/>
            <person name="Kim S.-J."/>
            <person name="Jung H.-K."/>
            <person name="Kim K.-H."/>
        </authorList>
    </citation>
    <scope>NUCLEOTIDE SEQUENCE [LARGE SCALE GENOMIC DNA]</scope>
    <source>
        <strain evidence="1 2">PN3F2</strain>
    </source>
</reference>
<gene>
    <name evidence="1" type="ORF">HBH39_11850</name>
</gene>
<dbReference type="KEGG" id="saes:HBH39_11850"/>
<evidence type="ECO:0000313" key="1">
    <source>
        <dbReference type="EMBL" id="QIR15090.1"/>
    </source>
</evidence>
<dbReference type="Proteomes" id="UP000502608">
    <property type="component" value="Chromosome"/>
</dbReference>